<protein>
    <submittedName>
        <fullName evidence="1">Uncharacterized protein</fullName>
    </submittedName>
</protein>
<name>A0ACB9PCW5_BAUVA</name>
<organism evidence="1 2">
    <name type="scientific">Bauhinia variegata</name>
    <name type="common">Purple orchid tree</name>
    <name type="synonym">Phanera variegata</name>
    <dbReference type="NCBI Taxonomy" id="167791"/>
    <lineage>
        <taxon>Eukaryota</taxon>
        <taxon>Viridiplantae</taxon>
        <taxon>Streptophyta</taxon>
        <taxon>Embryophyta</taxon>
        <taxon>Tracheophyta</taxon>
        <taxon>Spermatophyta</taxon>
        <taxon>Magnoliopsida</taxon>
        <taxon>eudicotyledons</taxon>
        <taxon>Gunneridae</taxon>
        <taxon>Pentapetalae</taxon>
        <taxon>rosids</taxon>
        <taxon>fabids</taxon>
        <taxon>Fabales</taxon>
        <taxon>Fabaceae</taxon>
        <taxon>Cercidoideae</taxon>
        <taxon>Cercideae</taxon>
        <taxon>Bauhiniinae</taxon>
        <taxon>Bauhinia</taxon>
    </lineage>
</organism>
<evidence type="ECO:0000313" key="1">
    <source>
        <dbReference type="EMBL" id="KAI4345872.1"/>
    </source>
</evidence>
<evidence type="ECO:0000313" key="2">
    <source>
        <dbReference type="Proteomes" id="UP000828941"/>
    </source>
</evidence>
<accession>A0ACB9PCW5</accession>
<keyword evidence="2" id="KW-1185">Reference proteome</keyword>
<reference evidence="1 2" key="1">
    <citation type="journal article" date="2022" name="DNA Res.">
        <title>Chromosomal-level genome assembly of the orchid tree Bauhinia variegata (Leguminosae; Cercidoideae) supports the allotetraploid origin hypothesis of Bauhinia.</title>
        <authorList>
            <person name="Zhong Y."/>
            <person name="Chen Y."/>
            <person name="Zheng D."/>
            <person name="Pang J."/>
            <person name="Liu Y."/>
            <person name="Luo S."/>
            <person name="Meng S."/>
            <person name="Qian L."/>
            <person name="Wei D."/>
            <person name="Dai S."/>
            <person name="Zhou R."/>
        </authorList>
    </citation>
    <scope>NUCLEOTIDE SEQUENCE [LARGE SCALE GENOMIC DNA]</scope>
    <source>
        <strain evidence="1">BV-YZ2020</strain>
    </source>
</reference>
<dbReference type="EMBL" id="CM039430">
    <property type="protein sequence ID" value="KAI4345872.1"/>
    <property type="molecule type" value="Genomic_DNA"/>
</dbReference>
<proteinExistence type="predicted"/>
<dbReference type="Proteomes" id="UP000828941">
    <property type="component" value="Chromosome 5"/>
</dbReference>
<sequence length="277" mass="31705">MGCFFQCFGLSKKRKRRKTLYRVLAAAADQKHGNYQTLDSSLTVNLAVKENAIVPFSDIRDECKEKTSVKSKKKKVSFNLNVQIYQPHPNAYKILDSDDDEEDGEKENGYESATSTMQYPSNHRYYNCKDGYDEEEEESHLFYDDDDDDDWDDGNAEDDEIEIGDQNTRRKEICDKSCSSMAEDRSQDRSQYMDSVLRPVENLTQWKAMKAKVAAKSKHKRKENVSSEQKTSTHLLSEPYSNLSPFSLESKPLLPEIAVNASFSNWLISPAAAIQCQ</sequence>
<gene>
    <name evidence="1" type="ORF">L6164_012960</name>
</gene>
<comment type="caution">
    <text evidence="1">The sequence shown here is derived from an EMBL/GenBank/DDBJ whole genome shotgun (WGS) entry which is preliminary data.</text>
</comment>